<evidence type="ECO:0000313" key="2">
    <source>
        <dbReference type="Proteomes" id="UP000295680"/>
    </source>
</evidence>
<comment type="caution">
    <text evidence="1">The sequence shown here is derived from an EMBL/GenBank/DDBJ whole genome shotgun (WGS) entry which is preliminary data.</text>
</comment>
<dbReference type="Proteomes" id="UP000295680">
    <property type="component" value="Unassembled WGS sequence"/>
</dbReference>
<sequence>MTPARHTLAMADFVALAHGGGGPRAIGTLVSARRSRTLLLLKYLREQAPAARPALDLLAEARRAAPQAVDEVLDHPFTGEWVTRTATLPDRGSALITYVAVAAAIRAGLSATVRVPPVDRMPLPSLGTVSGPVRGEVDVQGLEWAPTPRVTLSDGVSFELSPWPSGGPLSWLRTDDVDLGRWRERIGSGWDLLRRHHADVAAEFAAAIRMLTPLTAAPDGTSSATHADALGCVFLSLPPDTESVAVTLTHELQHNKLAALLDLFPLATGDQGATFYAPWRDEPRPLAGLLHGTYAHLGIAGFWRTQTAQGSAKAPLEFARWREAAVEAARALLADERLTDLGRIFVAGMIDVLAGWCAEPVPAQAVAAARQLSASHRSRWQAAHGQRSRPRT</sequence>
<reference evidence="1 2" key="1">
    <citation type="submission" date="2019-03" db="EMBL/GenBank/DDBJ databases">
        <title>Genomic Encyclopedia of Type Strains, Phase IV (KMG-IV): sequencing the most valuable type-strain genomes for metagenomic binning, comparative biology and taxonomic classification.</title>
        <authorList>
            <person name="Goeker M."/>
        </authorList>
    </citation>
    <scope>NUCLEOTIDE SEQUENCE [LARGE SCALE GENOMIC DNA]</scope>
    <source>
        <strain evidence="1 2">DSM 45934</strain>
    </source>
</reference>
<dbReference type="OrthoDB" id="796761at2"/>
<name>A0A4R2JBQ3_9PSEU</name>
<evidence type="ECO:0000313" key="1">
    <source>
        <dbReference type="EMBL" id="TCO53509.1"/>
    </source>
</evidence>
<dbReference type="NCBIfam" id="TIGR04267">
    <property type="entry name" value="mod_HExxH"/>
    <property type="match status" value="1"/>
</dbReference>
<dbReference type="EMBL" id="SLWS01000010">
    <property type="protein sequence ID" value="TCO53509.1"/>
    <property type="molecule type" value="Genomic_DNA"/>
</dbReference>
<accession>A0A4R2JBQ3</accession>
<organism evidence="1 2">
    <name type="scientific">Actinocrispum wychmicini</name>
    <dbReference type="NCBI Taxonomy" id="1213861"/>
    <lineage>
        <taxon>Bacteria</taxon>
        <taxon>Bacillati</taxon>
        <taxon>Actinomycetota</taxon>
        <taxon>Actinomycetes</taxon>
        <taxon>Pseudonocardiales</taxon>
        <taxon>Pseudonocardiaceae</taxon>
        <taxon>Actinocrispum</taxon>
    </lineage>
</organism>
<gene>
    <name evidence="1" type="ORF">EV192_11098</name>
</gene>
<dbReference type="RefSeq" id="WP_132123487.1">
    <property type="nucleotide sequence ID" value="NZ_SLWS01000010.1"/>
</dbReference>
<protein>
    <submittedName>
        <fullName evidence="1">HEXXH motif-containing protein</fullName>
    </submittedName>
</protein>
<dbReference type="AlphaFoldDB" id="A0A4R2JBQ3"/>
<proteinExistence type="predicted"/>
<dbReference type="InterPro" id="IPR026337">
    <property type="entry name" value="AKG_HExxH"/>
</dbReference>
<keyword evidence="2" id="KW-1185">Reference proteome</keyword>